<dbReference type="EMBL" id="JBHULC010000043">
    <property type="protein sequence ID" value="MFD2524140.1"/>
    <property type="molecule type" value="Genomic_DNA"/>
</dbReference>
<evidence type="ECO:0000256" key="1">
    <source>
        <dbReference type="ARBA" id="ARBA00004127"/>
    </source>
</evidence>
<dbReference type="PANTHER" id="PTHR21624:SF1">
    <property type="entry name" value="ALKYLGLYCEROL MONOOXYGENASE"/>
    <property type="match status" value="1"/>
</dbReference>
<dbReference type="InterPro" id="IPR051689">
    <property type="entry name" value="Sterol_desaturase/TMEM195"/>
</dbReference>
<evidence type="ECO:0000259" key="8">
    <source>
        <dbReference type="Pfam" id="PF04116"/>
    </source>
</evidence>
<evidence type="ECO:0000256" key="6">
    <source>
        <dbReference type="ARBA" id="ARBA00023136"/>
    </source>
</evidence>
<dbReference type="RefSeq" id="WP_340239990.1">
    <property type="nucleotide sequence ID" value="NZ_JBBEWC010000017.1"/>
</dbReference>
<keyword evidence="5" id="KW-0443">Lipid metabolism</keyword>
<dbReference type="EC" id="1.-.-.-" evidence="9"/>
<keyword evidence="3 7" id="KW-1133">Transmembrane helix</keyword>
<dbReference type="PANTHER" id="PTHR21624">
    <property type="entry name" value="STEROL DESATURASE-RELATED PROTEIN"/>
    <property type="match status" value="1"/>
</dbReference>
<dbReference type="InterPro" id="IPR006694">
    <property type="entry name" value="Fatty_acid_hydroxylase"/>
</dbReference>
<dbReference type="GO" id="GO:0016491">
    <property type="term" value="F:oxidoreductase activity"/>
    <property type="evidence" value="ECO:0007669"/>
    <property type="project" value="UniProtKB-KW"/>
</dbReference>
<organism evidence="9 10">
    <name type="scientific">Emticicia soli</name>
    <dbReference type="NCBI Taxonomy" id="2027878"/>
    <lineage>
        <taxon>Bacteria</taxon>
        <taxon>Pseudomonadati</taxon>
        <taxon>Bacteroidota</taxon>
        <taxon>Cytophagia</taxon>
        <taxon>Cytophagales</taxon>
        <taxon>Leadbetterellaceae</taxon>
        <taxon>Emticicia</taxon>
    </lineage>
</organism>
<dbReference type="Pfam" id="PF04116">
    <property type="entry name" value="FA_hydroxylase"/>
    <property type="match status" value="1"/>
</dbReference>
<keyword evidence="4 9" id="KW-0560">Oxidoreductase</keyword>
<sequence length="331" mass="38702">MEFLSKILNEIIDFFRIGGLLSIIHSGHYEILLTLEGFLSFLSPIAPILIILEIFWLLVSHRFNKETYRVPFLIIVINRVLTRLIGVSVILLCIKVFSKYALFHVPLKWYWFVYGYLVYELNTFIRHYLSHKVRLLWCFHSVHHAPESLNASITLNTSYIENIYTEIFTATFCTILGVNPIMLFTIMIIDSIWGAFAHISESSLKNARLGFLEKIILTPSHHRVHHGRNFLYMDTNFCSILNIWDRLFKTYQEEEESVPVEYGITREVDSGKIIDVYFGEFGELWQDIKNTSGLKNKLKYVFMPPGWSPAGEDFTAKTLRNNFLNDFKHEV</sequence>
<evidence type="ECO:0000313" key="9">
    <source>
        <dbReference type="EMBL" id="MFD2524140.1"/>
    </source>
</evidence>
<evidence type="ECO:0000256" key="7">
    <source>
        <dbReference type="SAM" id="Phobius"/>
    </source>
</evidence>
<evidence type="ECO:0000256" key="5">
    <source>
        <dbReference type="ARBA" id="ARBA00023098"/>
    </source>
</evidence>
<gene>
    <name evidence="9" type="ORF">ACFSR2_24810</name>
</gene>
<evidence type="ECO:0000313" key="10">
    <source>
        <dbReference type="Proteomes" id="UP001597510"/>
    </source>
</evidence>
<evidence type="ECO:0000256" key="4">
    <source>
        <dbReference type="ARBA" id="ARBA00023002"/>
    </source>
</evidence>
<name>A0ABW5JH08_9BACT</name>
<keyword evidence="10" id="KW-1185">Reference proteome</keyword>
<comment type="caution">
    <text evidence="9">The sequence shown here is derived from an EMBL/GenBank/DDBJ whole genome shotgun (WGS) entry which is preliminary data.</text>
</comment>
<feature type="transmembrane region" description="Helical" evidence="7">
    <location>
        <begin position="38"/>
        <end position="59"/>
    </location>
</feature>
<keyword evidence="6 7" id="KW-0472">Membrane</keyword>
<keyword evidence="2 7" id="KW-0812">Transmembrane</keyword>
<proteinExistence type="predicted"/>
<reference evidence="10" key="1">
    <citation type="journal article" date="2019" name="Int. J. Syst. Evol. Microbiol.">
        <title>The Global Catalogue of Microorganisms (GCM) 10K type strain sequencing project: providing services to taxonomists for standard genome sequencing and annotation.</title>
        <authorList>
            <consortium name="The Broad Institute Genomics Platform"/>
            <consortium name="The Broad Institute Genome Sequencing Center for Infectious Disease"/>
            <person name="Wu L."/>
            <person name="Ma J."/>
        </authorList>
    </citation>
    <scope>NUCLEOTIDE SEQUENCE [LARGE SCALE GENOMIC DNA]</scope>
    <source>
        <strain evidence="10">KCTC 52344</strain>
    </source>
</reference>
<accession>A0ABW5JH08</accession>
<dbReference type="Proteomes" id="UP001597510">
    <property type="component" value="Unassembled WGS sequence"/>
</dbReference>
<comment type="subcellular location">
    <subcellularLocation>
        <location evidence="1">Endomembrane system</location>
        <topology evidence="1">Multi-pass membrane protein</topology>
    </subcellularLocation>
</comment>
<feature type="transmembrane region" description="Helical" evidence="7">
    <location>
        <begin position="109"/>
        <end position="129"/>
    </location>
</feature>
<evidence type="ECO:0000256" key="2">
    <source>
        <dbReference type="ARBA" id="ARBA00022692"/>
    </source>
</evidence>
<protein>
    <submittedName>
        <fullName evidence="9">Sterol desaturase family protein</fullName>
        <ecNumber evidence="9">1.-.-.-</ecNumber>
    </submittedName>
</protein>
<feature type="transmembrane region" description="Helical" evidence="7">
    <location>
        <begin position="80"/>
        <end position="97"/>
    </location>
</feature>
<feature type="domain" description="Fatty acid hydroxylase" evidence="8">
    <location>
        <begin position="112"/>
        <end position="250"/>
    </location>
</feature>
<evidence type="ECO:0000256" key="3">
    <source>
        <dbReference type="ARBA" id="ARBA00022989"/>
    </source>
</evidence>